<dbReference type="PANTHER" id="PTHR33204:SF36">
    <property type="entry name" value="TRANSCRIPTIONAL REGULATORY PROTEIN"/>
    <property type="match status" value="1"/>
</dbReference>
<dbReference type="Pfam" id="PF01638">
    <property type="entry name" value="HxlR"/>
    <property type="match status" value="2"/>
</dbReference>
<dbReference type="EMBL" id="QRAN01000015">
    <property type="protein sequence ID" value="RLQ21137.1"/>
    <property type="molecule type" value="Genomic_DNA"/>
</dbReference>
<name>A0A3L7DU67_9GAMM</name>
<dbReference type="InterPro" id="IPR036388">
    <property type="entry name" value="WH-like_DNA-bd_sf"/>
</dbReference>
<comment type="caution">
    <text evidence="5">The sequence shown here is derived from an EMBL/GenBank/DDBJ whole genome shotgun (WGS) entry which is preliminary data.</text>
</comment>
<dbReference type="GO" id="GO:0003677">
    <property type="term" value="F:DNA binding"/>
    <property type="evidence" value="ECO:0007669"/>
    <property type="project" value="UniProtKB-KW"/>
</dbReference>
<keyword evidence="6" id="KW-1185">Reference proteome</keyword>
<keyword evidence="2" id="KW-0238">DNA-binding</keyword>
<dbReference type="InterPro" id="IPR002577">
    <property type="entry name" value="HTH_HxlR"/>
</dbReference>
<evidence type="ECO:0000313" key="5">
    <source>
        <dbReference type="EMBL" id="RLQ21137.1"/>
    </source>
</evidence>
<dbReference type="OrthoDB" id="9807069at2"/>
<dbReference type="Proteomes" id="UP000265509">
    <property type="component" value="Unassembled WGS sequence"/>
</dbReference>
<evidence type="ECO:0000256" key="2">
    <source>
        <dbReference type="ARBA" id="ARBA00023125"/>
    </source>
</evidence>
<keyword evidence="3" id="KW-0804">Transcription</keyword>
<dbReference type="Gene3D" id="1.10.10.10">
    <property type="entry name" value="Winged helix-like DNA-binding domain superfamily/Winged helix DNA-binding domain"/>
    <property type="match status" value="2"/>
</dbReference>
<dbReference type="SUPFAM" id="SSF46785">
    <property type="entry name" value="Winged helix' DNA-binding domain"/>
    <property type="match status" value="2"/>
</dbReference>
<gene>
    <name evidence="5" type="ORF">DWB85_13695</name>
</gene>
<dbReference type="AlphaFoldDB" id="A0A3L7DU67"/>
<sequence length="323" mass="36837">MGQAQWWELTVGSALNVIGDKWTCLVLGGAFQRCQRFEDWQRLLGISRSILSKRLQWLVDNELMYKRPYGPSGRRHTYHLSRKGLDLYPWLIAAWRWERRWADPRGSTVAQLHHQTCNQPTQPILSCAFCGEAIQFADIDIRPPEPSGDGGANDEGAIAEQDYRRRKLVRPRAQDSGHWARVFATVLADRWSGLIVMTTFAEEQRFDDYCRQLGIATNILTDRLDMLTEFGILHSEPYQQGAARLQYRLSEKGEDMYPIFMMLHEWADHWLRKPSSPPGNAFHLSCGHRLRPQMSCSECGDALDARDVSFVQGPAGSGSAIAE</sequence>
<organism evidence="5 6">
    <name type="scientific">Seongchinamella sediminis</name>
    <dbReference type="NCBI Taxonomy" id="2283635"/>
    <lineage>
        <taxon>Bacteria</taxon>
        <taxon>Pseudomonadati</taxon>
        <taxon>Pseudomonadota</taxon>
        <taxon>Gammaproteobacteria</taxon>
        <taxon>Cellvibrionales</taxon>
        <taxon>Halieaceae</taxon>
        <taxon>Seongchinamella</taxon>
    </lineage>
</organism>
<evidence type="ECO:0000259" key="4">
    <source>
        <dbReference type="PROSITE" id="PS51118"/>
    </source>
</evidence>
<keyword evidence="1" id="KW-0805">Transcription regulation</keyword>
<feature type="domain" description="HTH hxlR-type" evidence="4">
    <location>
        <begin position="170"/>
        <end position="275"/>
    </location>
</feature>
<dbReference type="PANTHER" id="PTHR33204">
    <property type="entry name" value="TRANSCRIPTIONAL REGULATOR, MARR FAMILY"/>
    <property type="match status" value="1"/>
</dbReference>
<dbReference type="InterPro" id="IPR036390">
    <property type="entry name" value="WH_DNA-bd_sf"/>
</dbReference>
<evidence type="ECO:0000313" key="6">
    <source>
        <dbReference type="Proteomes" id="UP000265509"/>
    </source>
</evidence>
<dbReference type="PROSITE" id="PS51118">
    <property type="entry name" value="HTH_HXLR"/>
    <property type="match status" value="2"/>
</dbReference>
<protein>
    <submittedName>
        <fullName evidence="5">Transcriptional regulator</fullName>
    </submittedName>
</protein>
<dbReference type="RefSeq" id="WP_117955666.1">
    <property type="nucleotide sequence ID" value="NZ_QRAN01000015.1"/>
</dbReference>
<reference evidence="5 6" key="1">
    <citation type="submission" date="2018-07" db="EMBL/GenBank/DDBJ databases">
        <title>Halioglobus sp. genome submission.</title>
        <authorList>
            <person name="Ye M.-Q."/>
            <person name="Du Z.-J."/>
        </authorList>
    </citation>
    <scope>NUCLEOTIDE SEQUENCE [LARGE SCALE GENOMIC DNA]</scope>
    <source>
        <strain evidence="5 6">U0301</strain>
    </source>
</reference>
<evidence type="ECO:0000256" key="3">
    <source>
        <dbReference type="ARBA" id="ARBA00023163"/>
    </source>
</evidence>
<accession>A0A3L7DU67</accession>
<feature type="domain" description="HTH hxlR-type" evidence="4">
    <location>
        <begin position="9"/>
        <end position="106"/>
    </location>
</feature>
<proteinExistence type="predicted"/>
<evidence type="ECO:0000256" key="1">
    <source>
        <dbReference type="ARBA" id="ARBA00023015"/>
    </source>
</evidence>